<proteinExistence type="inferred from homology"/>
<dbReference type="KEGG" id="fli:Fleli_0177"/>
<feature type="binding site" evidence="10">
    <location>
        <position position="90"/>
    </location>
    <ligand>
        <name>Mg(2+)</name>
        <dbReference type="ChEBI" id="CHEBI:18420"/>
    </ligand>
</feature>
<dbReference type="PANTHER" id="PTHR20857">
    <property type="entry name" value="THIAMINE-PHOSPHATE PYROPHOSPHORYLASE"/>
    <property type="match status" value="1"/>
</dbReference>
<dbReference type="AlphaFoldDB" id="I4AFE1"/>
<feature type="binding site" evidence="10">
    <location>
        <position position="109"/>
    </location>
    <ligand>
        <name>4-amino-2-methyl-5-(diphosphooxymethyl)pyrimidine</name>
        <dbReference type="ChEBI" id="CHEBI:57841"/>
    </ligand>
</feature>
<comment type="catalytic activity">
    <reaction evidence="8 10 11">
        <text>2-(2-carboxy-4-methylthiazol-5-yl)ethyl phosphate + 4-amino-2-methyl-5-(diphosphooxymethyl)pyrimidine + 2 H(+) = thiamine phosphate + CO2 + diphosphate</text>
        <dbReference type="Rhea" id="RHEA:47848"/>
        <dbReference type="ChEBI" id="CHEBI:15378"/>
        <dbReference type="ChEBI" id="CHEBI:16526"/>
        <dbReference type="ChEBI" id="CHEBI:33019"/>
        <dbReference type="ChEBI" id="CHEBI:37575"/>
        <dbReference type="ChEBI" id="CHEBI:57841"/>
        <dbReference type="ChEBI" id="CHEBI:62890"/>
        <dbReference type="EC" id="2.5.1.3"/>
    </reaction>
</comment>
<feature type="domain" description="Thiamine phosphate synthase/TenI" evidence="13">
    <location>
        <begin position="8"/>
        <end position="190"/>
    </location>
</feature>
<keyword evidence="3 10" id="KW-0808">Transferase</keyword>
<dbReference type="PANTHER" id="PTHR20857:SF23">
    <property type="entry name" value="THIAMINE BIOSYNTHETIC BIFUNCTIONAL ENZYME"/>
    <property type="match status" value="1"/>
</dbReference>
<comment type="catalytic activity">
    <reaction evidence="9 10 11">
        <text>2-[(2R,5Z)-2-carboxy-4-methylthiazol-5(2H)-ylidene]ethyl phosphate + 4-amino-2-methyl-5-(diphosphooxymethyl)pyrimidine + 2 H(+) = thiamine phosphate + CO2 + diphosphate</text>
        <dbReference type="Rhea" id="RHEA:47844"/>
        <dbReference type="ChEBI" id="CHEBI:15378"/>
        <dbReference type="ChEBI" id="CHEBI:16526"/>
        <dbReference type="ChEBI" id="CHEBI:33019"/>
        <dbReference type="ChEBI" id="CHEBI:37575"/>
        <dbReference type="ChEBI" id="CHEBI:57841"/>
        <dbReference type="ChEBI" id="CHEBI:62899"/>
        <dbReference type="EC" id="2.5.1.3"/>
    </reaction>
</comment>
<dbReference type="UniPathway" id="UPA00060">
    <property type="reaction ID" value="UER00141"/>
</dbReference>
<dbReference type="EC" id="2.5.1.3" evidence="10"/>
<evidence type="ECO:0000313" key="14">
    <source>
        <dbReference type="EMBL" id="AFM02676.1"/>
    </source>
</evidence>
<dbReference type="RefSeq" id="WP_014796141.1">
    <property type="nucleotide sequence ID" value="NC_018018.1"/>
</dbReference>
<evidence type="ECO:0000256" key="11">
    <source>
        <dbReference type="RuleBase" id="RU003826"/>
    </source>
</evidence>
<name>I4AFE1_BERLS</name>
<feature type="binding site" evidence="10">
    <location>
        <position position="167"/>
    </location>
    <ligand>
        <name>2-[(2R,5Z)-2-carboxy-4-methylthiazol-5(2H)-ylidene]ethyl phosphate</name>
        <dbReference type="ChEBI" id="CHEBI:62899"/>
    </ligand>
</feature>
<comment type="function">
    <text evidence="1 10">Condenses 4-methyl-5-(beta-hydroxyethyl)thiazole monophosphate (THZ-P) and 2-methyl-4-amino-5-hydroxymethyl pyrimidine pyrophosphate (HMP-PP) to form thiamine monophosphate (TMP).</text>
</comment>
<feature type="binding site" evidence="10">
    <location>
        <position position="71"/>
    </location>
    <ligand>
        <name>Mg(2+)</name>
        <dbReference type="ChEBI" id="CHEBI:18420"/>
    </ligand>
</feature>
<dbReference type="GO" id="GO:0000287">
    <property type="term" value="F:magnesium ion binding"/>
    <property type="evidence" value="ECO:0007669"/>
    <property type="project" value="UniProtKB-UniRule"/>
</dbReference>
<evidence type="ECO:0000313" key="15">
    <source>
        <dbReference type="Proteomes" id="UP000006054"/>
    </source>
</evidence>
<dbReference type="GO" id="GO:0004789">
    <property type="term" value="F:thiamine-phosphate diphosphorylase activity"/>
    <property type="evidence" value="ECO:0007669"/>
    <property type="project" value="UniProtKB-UniRule"/>
</dbReference>
<dbReference type="Pfam" id="PF02581">
    <property type="entry name" value="TMP-TENI"/>
    <property type="match status" value="1"/>
</dbReference>
<evidence type="ECO:0000256" key="9">
    <source>
        <dbReference type="ARBA" id="ARBA00047883"/>
    </source>
</evidence>
<dbReference type="EMBL" id="CP003345">
    <property type="protein sequence ID" value="AFM02676.1"/>
    <property type="molecule type" value="Genomic_DNA"/>
</dbReference>
<keyword evidence="15" id="KW-1185">Reference proteome</keyword>
<evidence type="ECO:0000256" key="4">
    <source>
        <dbReference type="ARBA" id="ARBA00022723"/>
    </source>
</evidence>
<dbReference type="OrthoDB" id="9812206at2"/>
<dbReference type="GO" id="GO:0009228">
    <property type="term" value="P:thiamine biosynthetic process"/>
    <property type="evidence" value="ECO:0007669"/>
    <property type="project" value="UniProtKB-KW"/>
</dbReference>
<dbReference type="SUPFAM" id="SSF51391">
    <property type="entry name" value="Thiamin phosphate synthase"/>
    <property type="match status" value="1"/>
</dbReference>
<dbReference type="STRING" id="880071.Fleli_0177"/>
<evidence type="ECO:0000256" key="12">
    <source>
        <dbReference type="RuleBase" id="RU004253"/>
    </source>
</evidence>
<dbReference type="InterPro" id="IPR036206">
    <property type="entry name" value="ThiamineP_synth_sf"/>
</dbReference>
<evidence type="ECO:0000256" key="10">
    <source>
        <dbReference type="HAMAP-Rule" id="MF_00097"/>
    </source>
</evidence>
<dbReference type="InterPro" id="IPR013785">
    <property type="entry name" value="Aldolase_TIM"/>
</dbReference>
<evidence type="ECO:0000256" key="6">
    <source>
        <dbReference type="ARBA" id="ARBA00022977"/>
    </source>
</evidence>
<protein>
    <recommendedName>
        <fullName evidence="10">Thiamine-phosphate synthase</fullName>
        <shortName evidence="10">TP synthase</shortName>
        <shortName evidence="10">TPS</shortName>
        <ecNumber evidence="10">2.5.1.3</ecNumber>
    </recommendedName>
    <alternativeName>
        <fullName evidence="10">Thiamine-phosphate pyrophosphorylase</fullName>
        <shortName evidence="10">TMP pyrophosphorylase</shortName>
        <shortName evidence="10">TMP-PPase</shortName>
    </alternativeName>
</protein>
<sequence length="214" mass="23508">MNQIDYSLMYVTDDRITDDSLFFYILEASLKGGASIVQLREKKIDTKNFFHRALKVKSLCEKYKVPCIINDRVDIALAVNADGIHLGQKDMPHSIARKLLGKDKIIGLSVSNTQQAIDANTMDVDYIGISPIFGTTTKTKDLDKPLGIKGLKEIKQNSLKPIICIGGINKENTTEIIQNGSNGIAVVSAISKAENAEIETKILKNIICQAGTKK</sequence>
<dbReference type="GO" id="GO:0005737">
    <property type="term" value="C:cytoplasm"/>
    <property type="evidence" value="ECO:0007669"/>
    <property type="project" value="TreeGrafter"/>
</dbReference>
<dbReference type="GO" id="GO:0009229">
    <property type="term" value="P:thiamine diphosphate biosynthetic process"/>
    <property type="evidence" value="ECO:0007669"/>
    <property type="project" value="UniProtKB-UniRule"/>
</dbReference>
<dbReference type="NCBIfam" id="TIGR00693">
    <property type="entry name" value="thiE"/>
    <property type="match status" value="1"/>
</dbReference>
<feature type="binding site" evidence="10">
    <location>
        <position position="138"/>
    </location>
    <ligand>
        <name>4-amino-2-methyl-5-(diphosphooxymethyl)pyrimidine</name>
        <dbReference type="ChEBI" id="CHEBI:57841"/>
    </ligand>
</feature>
<keyword evidence="4 10" id="KW-0479">Metal-binding</keyword>
<reference evidence="15" key="1">
    <citation type="submission" date="2012-06" db="EMBL/GenBank/DDBJ databases">
        <title>The complete genome of Flexibacter litoralis DSM 6794.</title>
        <authorList>
            <person name="Lucas S."/>
            <person name="Copeland A."/>
            <person name="Lapidus A."/>
            <person name="Glavina del Rio T."/>
            <person name="Dalin E."/>
            <person name="Tice H."/>
            <person name="Bruce D."/>
            <person name="Goodwin L."/>
            <person name="Pitluck S."/>
            <person name="Peters L."/>
            <person name="Ovchinnikova G."/>
            <person name="Lu M."/>
            <person name="Kyrpides N."/>
            <person name="Mavromatis K."/>
            <person name="Ivanova N."/>
            <person name="Brettin T."/>
            <person name="Detter J.C."/>
            <person name="Han C."/>
            <person name="Larimer F."/>
            <person name="Land M."/>
            <person name="Hauser L."/>
            <person name="Markowitz V."/>
            <person name="Cheng J.-F."/>
            <person name="Hugenholtz P."/>
            <person name="Woyke T."/>
            <person name="Wu D."/>
            <person name="Spring S."/>
            <person name="Lang E."/>
            <person name="Kopitz M."/>
            <person name="Brambilla E."/>
            <person name="Klenk H.-P."/>
            <person name="Eisen J.A."/>
        </authorList>
    </citation>
    <scope>NUCLEOTIDE SEQUENCE [LARGE SCALE GENOMIC DNA]</scope>
    <source>
        <strain evidence="15">ATCC 23117 / DSM 6794 / NBRC 15988 / NCIMB 1366 / Sio-4</strain>
    </source>
</reference>
<organism evidence="14 15">
    <name type="scientific">Bernardetia litoralis (strain ATCC 23117 / DSM 6794 / NBRC 15988 / NCIMB 1366 / Fx l1 / Sio-4)</name>
    <name type="common">Flexibacter litoralis</name>
    <dbReference type="NCBI Taxonomy" id="880071"/>
    <lineage>
        <taxon>Bacteria</taxon>
        <taxon>Pseudomonadati</taxon>
        <taxon>Bacteroidota</taxon>
        <taxon>Cytophagia</taxon>
        <taxon>Cytophagales</taxon>
        <taxon>Bernardetiaceae</taxon>
        <taxon>Bernardetia</taxon>
    </lineage>
</organism>
<comment type="similarity">
    <text evidence="10 11">Belongs to the thiamine-phosphate synthase family.</text>
</comment>
<accession>I4AFE1</accession>
<evidence type="ECO:0000259" key="13">
    <source>
        <dbReference type="Pfam" id="PF02581"/>
    </source>
</evidence>
<dbReference type="HOGENOM" id="CLU_018272_3_2_10"/>
<evidence type="ECO:0000256" key="8">
    <source>
        <dbReference type="ARBA" id="ARBA00047851"/>
    </source>
</evidence>
<dbReference type="InterPro" id="IPR022998">
    <property type="entry name" value="ThiamineP_synth_TenI"/>
</dbReference>
<dbReference type="Gene3D" id="3.20.20.70">
    <property type="entry name" value="Aldolase class I"/>
    <property type="match status" value="1"/>
</dbReference>
<feature type="binding site" evidence="10">
    <location>
        <begin position="38"/>
        <end position="42"/>
    </location>
    <ligand>
        <name>4-amino-2-methyl-5-(diphosphooxymethyl)pyrimidine</name>
        <dbReference type="ChEBI" id="CHEBI:57841"/>
    </ligand>
</feature>
<dbReference type="PATRIC" id="fig|880071.3.peg.174"/>
<keyword evidence="6 10" id="KW-0784">Thiamine biosynthesis</keyword>
<keyword evidence="5 10" id="KW-0460">Magnesium</keyword>
<evidence type="ECO:0000256" key="7">
    <source>
        <dbReference type="ARBA" id="ARBA00047334"/>
    </source>
</evidence>
<gene>
    <name evidence="10" type="primary">thiE</name>
    <name evidence="14" type="ordered locus">Fleli_0177</name>
</gene>
<dbReference type="Proteomes" id="UP000006054">
    <property type="component" value="Chromosome"/>
</dbReference>
<comment type="pathway">
    <text evidence="2 10 12">Cofactor biosynthesis; thiamine diphosphate biosynthesis; thiamine phosphate from 4-amino-2-methyl-5-diphosphomethylpyrimidine and 4-methyl-5-(2-phosphoethyl)-thiazole: step 1/1.</text>
</comment>
<evidence type="ECO:0000256" key="3">
    <source>
        <dbReference type="ARBA" id="ARBA00022679"/>
    </source>
</evidence>
<feature type="binding site" evidence="10">
    <location>
        <begin position="135"/>
        <end position="137"/>
    </location>
    <ligand>
        <name>2-[(2R,5Z)-2-carboxy-4-methylthiazol-5(2H)-ylidene]ethyl phosphate</name>
        <dbReference type="ChEBI" id="CHEBI:62899"/>
    </ligand>
</feature>
<dbReference type="HAMAP" id="MF_00097">
    <property type="entry name" value="TMP_synthase"/>
    <property type="match status" value="1"/>
</dbReference>
<comment type="catalytic activity">
    <reaction evidence="7 10 11">
        <text>4-methyl-5-(2-phosphooxyethyl)-thiazole + 4-amino-2-methyl-5-(diphosphooxymethyl)pyrimidine + H(+) = thiamine phosphate + diphosphate</text>
        <dbReference type="Rhea" id="RHEA:22328"/>
        <dbReference type="ChEBI" id="CHEBI:15378"/>
        <dbReference type="ChEBI" id="CHEBI:33019"/>
        <dbReference type="ChEBI" id="CHEBI:37575"/>
        <dbReference type="ChEBI" id="CHEBI:57841"/>
        <dbReference type="ChEBI" id="CHEBI:58296"/>
        <dbReference type="EC" id="2.5.1.3"/>
    </reaction>
</comment>
<dbReference type="eggNOG" id="COG0352">
    <property type="taxonomic scope" value="Bacteria"/>
</dbReference>
<feature type="binding site" evidence="10">
    <location>
        <begin position="187"/>
        <end position="188"/>
    </location>
    <ligand>
        <name>2-[(2R,5Z)-2-carboxy-4-methylthiazol-5(2H)-ylidene]ethyl phosphate</name>
        <dbReference type="ChEBI" id="CHEBI:62899"/>
    </ligand>
</feature>
<evidence type="ECO:0000256" key="2">
    <source>
        <dbReference type="ARBA" id="ARBA00005165"/>
    </source>
</evidence>
<dbReference type="FunFam" id="3.20.20.70:FF:000096">
    <property type="entry name" value="Thiamine-phosphate synthase"/>
    <property type="match status" value="1"/>
</dbReference>
<comment type="cofactor">
    <cofactor evidence="10">
        <name>Mg(2+)</name>
        <dbReference type="ChEBI" id="CHEBI:18420"/>
    </cofactor>
    <text evidence="10">Binds 1 Mg(2+) ion per subunit.</text>
</comment>
<feature type="binding site" evidence="10">
    <location>
        <position position="70"/>
    </location>
    <ligand>
        <name>4-amino-2-methyl-5-(diphosphooxymethyl)pyrimidine</name>
        <dbReference type="ChEBI" id="CHEBI:57841"/>
    </ligand>
</feature>
<dbReference type="CDD" id="cd00564">
    <property type="entry name" value="TMP_TenI"/>
    <property type="match status" value="1"/>
</dbReference>
<evidence type="ECO:0000256" key="5">
    <source>
        <dbReference type="ARBA" id="ARBA00022842"/>
    </source>
</evidence>
<evidence type="ECO:0000256" key="1">
    <source>
        <dbReference type="ARBA" id="ARBA00003814"/>
    </source>
</evidence>
<dbReference type="InterPro" id="IPR034291">
    <property type="entry name" value="TMP_synthase"/>
</dbReference>